<dbReference type="InterPro" id="IPR005537">
    <property type="entry name" value="RAMP_III_fam"/>
</dbReference>
<proteinExistence type="predicted"/>
<accession>B8CY97</accession>
<evidence type="ECO:0000259" key="2">
    <source>
        <dbReference type="Pfam" id="PF03787"/>
    </source>
</evidence>
<dbReference type="RefSeq" id="WP_012636449.1">
    <property type="nucleotide sequence ID" value="NC_011899.1"/>
</dbReference>
<organism evidence="3 4">
    <name type="scientific">Halothermothrix orenii (strain H 168 / OCM 544 / DSM 9562)</name>
    <dbReference type="NCBI Taxonomy" id="373903"/>
    <lineage>
        <taxon>Bacteria</taxon>
        <taxon>Bacillati</taxon>
        <taxon>Bacillota</taxon>
        <taxon>Clostridia</taxon>
        <taxon>Halanaerobiales</taxon>
        <taxon>Halothermotrichaceae</taxon>
        <taxon>Halothermothrix</taxon>
    </lineage>
</organism>
<feature type="domain" description="CRISPR type III-associated protein" evidence="2">
    <location>
        <begin position="8"/>
        <end position="157"/>
    </location>
</feature>
<dbReference type="OrthoDB" id="190500at2"/>
<dbReference type="Pfam" id="PF03787">
    <property type="entry name" value="RAMPs"/>
    <property type="match status" value="1"/>
</dbReference>
<gene>
    <name evidence="3" type="ordered locus">Hore_15160</name>
</gene>
<keyword evidence="1" id="KW-0051">Antiviral defense</keyword>
<dbReference type="eggNOG" id="COG1367">
    <property type="taxonomic scope" value="Bacteria"/>
</dbReference>
<dbReference type="Proteomes" id="UP000000719">
    <property type="component" value="Chromosome"/>
</dbReference>
<dbReference type="NCBIfam" id="TIGR01894">
    <property type="entry name" value="cas_TM1795_cmr1"/>
    <property type="match status" value="1"/>
</dbReference>
<dbReference type="STRING" id="373903.Hore_15160"/>
<dbReference type="AlphaFoldDB" id="B8CY97"/>
<dbReference type="HOGENOM" id="CLU_050338_0_0_9"/>
<name>B8CY97_HALOH</name>
<sequence>MYNITYNLKIVTPVYCKGSDNRKVELRPASITSIKGMMRYWFRALTAERDLNELHKKENKIFGSTKNASKFAIRIRDINLINKKNNLEDYYLLPHNEKKRNENPVPIKVLKSGLSFNLEFIFKSFEEELIDNVKDVFTLSLLLGGVGQRSRRGFGSIRDKNCKFDNKEELLKKIAGILQDFGRQVEVKDGEYIRVVDNQRYSYPVIKEIYIGKPEANFEKMLEKIGQASKKDKSLGSINPTRMASPVYVTVVKIKDDYYPLITKLEPIYPEGIEGNVEVLEKFIDELR</sequence>
<protein>
    <submittedName>
        <fullName evidence="3">CRISPR-associated RAMP protein, Cmr1 family</fullName>
    </submittedName>
</protein>
<dbReference type="EMBL" id="CP001098">
    <property type="protein sequence ID" value="ACL70266.1"/>
    <property type="molecule type" value="Genomic_DNA"/>
</dbReference>
<dbReference type="GO" id="GO:0051607">
    <property type="term" value="P:defense response to virus"/>
    <property type="evidence" value="ECO:0007669"/>
    <property type="project" value="UniProtKB-KW"/>
</dbReference>
<evidence type="ECO:0000313" key="4">
    <source>
        <dbReference type="Proteomes" id="UP000000719"/>
    </source>
</evidence>
<evidence type="ECO:0000256" key="1">
    <source>
        <dbReference type="ARBA" id="ARBA00023118"/>
    </source>
</evidence>
<keyword evidence="4" id="KW-1185">Reference proteome</keyword>
<reference evidence="3 4" key="1">
    <citation type="journal article" date="2009" name="PLoS ONE">
        <title>Genome analysis of the anaerobic thermohalophilic bacterium Halothermothrix orenii.</title>
        <authorList>
            <person name="Mavromatis K."/>
            <person name="Ivanova N."/>
            <person name="Anderson I."/>
            <person name="Lykidis A."/>
            <person name="Hooper S.D."/>
            <person name="Sun H."/>
            <person name="Kunin V."/>
            <person name="Lapidus A."/>
            <person name="Hugenholtz P."/>
            <person name="Patel B."/>
            <person name="Kyrpides N.C."/>
        </authorList>
    </citation>
    <scope>NUCLEOTIDE SEQUENCE [LARGE SCALE GENOMIC DNA]</scope>
    <source>
        <strain evidence="4">H 168 / OCM 544 / DSM 9562</strain>
    </source>
</reference>
<evidence type="ECO:0000313" key="3">
    <source>
        <dbReference type="EMBL" id="ACL70266.1"/>
    </source>
</evidence>
<dbReference type="InterPro" id="IPR007522">
    <property type="entry name" value="CRISPR-assoc_prot_TM1795"/>
</dbReference>
<dbReference type="KEGG" id="hor:Hore_15160"/>